<sequence length="101" mass="11005">MGYDADEADIILIGSIKLESSPETYGELKAITAKFRRAVGLEAHELTEAALAAEKVYLEASAKLKAAREEEAPQAEILQLEALRDELETRFKAALAQSQEG</sequence>
<dbReference type="AlphaFoldDB" id="X1VZ32"/>
<reference evidence="2" key="1">
    <citation type="journal article" date="2014" name="Front. Microbiol.">
        <title>High frequency of phylogenetically diverse reductive dehalogenase-homologous genes in deep subseafloor sedimentary metagenomes.</title>
        <authorList>
            <person name="Kawai M."/>
            <person name="Futagami T."/>
            <person name="Toyoda A."/>
            <person name="Takaki Y."/>
            <person name="Nishi S."/>
            <person name="Hori S."/>
            <person name="Arai W."/>
            <person name="Tsubouchi T."/>
            <person name="Morono Y."/>
            <person name="Uchiyama I."/>
            <person name="Ito T."/>
            <person name="Fujiyama A."/>
            <person name="Inagaki F."/>
            <person name="Takami H."/>
        </authorList>
    </citation>
    <scope>NUCLEOTIDE SEQUENCE</scope>
    <source>
        <strain evidence="2">Expedition CK06-06</strain>
    </source>
</reference>
<accession>X1VZ32</accession>
<evidence type="ECO:0000313" key="2">
    <source>
        <dbReference type="EMBL" id="GAJ25096.1"/>
    </source>
</evidence>
<name>X1VZ32_9ZZZZ</name>
<protein>
    <submittedName>
        <fullName evidence="2">Uncharacterized protein</fullName>
    </submittedName>
</protein>
<comment type="caution">
    <text evidence="2">The sequence shown here is derived from an EMBL/GenBank/DDBJ whole genome shotgun (WGS) entry which is preliminary data.</text>
</comment>
<feature type="coiled-coil region" evidence="1">
    <location>
        <begin position="50"/>
        <end position="97"/>
    </location>
</feature>
<proteinExistence type="predicted"/>
<dbReference type="EMBL" id="BARW01036312">
    <property type="protein sequence ID" value="GAJ25096.1"/>
    <property type="molecule type" value="Genomic_DNA"/>
</dbReference>
<gene>
    <name evidence="2" type="ORF">S12H4_56394</name>
</gene>
<keyword evidence="1" id="KW-0175">Coiled coil</keyword>
<evidence type="ECO:0000256" key="1">
    <source>
        <dbReference type="SAM" id="Coils"/>
    </source>
</evidence>
<organism evidence="2">
    <name type="scientific">marine sediment metagenome</name>
    <dbReference type="NCBI Taxonomy" id="412755"/>
    <lineage>
        <taxon>unclassified sequences</taxon>
        <taxon>metagenomes</taxon>
        <taxon>ecological metagenomes</taxon>
    </lineage>
</organism>